<dbReference type="Pfam" id="PF14691">
    <property type="entry name" value="Fer4_20"/>
    <property type="match status" value="1"/>
</dbReference>
<name>A0A5N8HGX1_ECOLX</name>
<evidence type="ECO:0000256" key="2">
    <source>
        <dbReference type="ARBA" id="ARBA00022485"/>
    </source>
</evidence>
<dbReference type="PANTHER" id="PTHR42783">
    <property type="entry name" value="GLUTAMATE SYNTHASE [NADPH] SMALL CHAIN"/>
    <property type="match status" value="1"/>
</dbReference>
<reference evidence="9 10" key="1">
    <citation type="submission" date="2019-08" db="EMBL/GenBank/DDBJ databases">
        <title>Identification of Water Treatment Resistant and Multidrug Resistant Urinary Pathogenic Escherichia coli in Wastewater.</title>
        <authorList>
            <person name="Neumann N."/>
        </authorList>
    </citation>
    <scope>NUCLEOTIDE SEQUENCE [LARGE SCALE GENOMIC DNA]</scope>
    <source>
        <strain evidence="9 10">WU2356</strain>
    </source>
</reference>
<dbReference type="FunFam" id="3.50.50.60:FF:000068">
    <property type="entry name" value="Glutamate synthase small subunit"/>
    <property type="match status" value="1"/>
</dbReference>
<keyword evidence="2" id="KW-0004">4Fe-4S</keyword>
<keyword evidence="5" id="KW-0408">Iron</keyword>
<dbReference type="Pfam" id="PF07992">
    <property type="entry name" value="Pyr_redox_2"/>
    <property type="match status" value="1"/>
</dbReference>
<feature type="domain" description="FAD/NAD(P)-binding" evidence="7">
    <location>
        <begin position="80"/>
        <end position="392"/>
    </location>
</feature>
<evidence type="ECO:0000313" key="9">
    <source>
        <dbReference type="EMBL" id="MPU50851.1"/>
    </source>
</evidence>
<proteinExistence type="predicted"/>
<feature type="domain" description="Dihydroprymidine dehydrogenase" evidence="8">
    <location>
        <begin position="1"/>
        <end position="67"/>
    </location>
</feature>
<keyword evidence="3" id="KW-0479">Metal-binding</keyword>
<dbReference type="GO" id="GO:0051539">
    <property type="term" value="F:4 iron, 4 sulfur cluster binding"/>
    <property type="evidence" value="ECO:0007669"/>
    <property type="project" value="UniProtKB-KW"/>
</dbReference>
<evidence type="ECO:0000256" key="6">
    <source>
        <dbReference type="ARBA" id="ARBA00023014"/>
    </source>
</evidence>
<dbReference type="GO" id="GO:0046872">
    <property type="term" value="F:metal ion binding"/>
    <property type="evidence" value="ECO:0007669"/>
    <property type="project" value="UniProtKB-KW"/>
</dbReference>
<evidence type="ECO:0000256" key="5">
    <source>
        <dbReference type="ARBA" id="ARBA00023004"/>
    </source>
</evidence>
<comment type="caution">
    <text evidence="9">The sequence shown here is derived from an EMBL/GenBank/DDBJ whole genome shotgun (WGS) entry which is preliminary data.</text>
</comment>
<evidence type="ECO:0000313" key="10">
    <source>
        <dbReference type="Proteomes" id="UP000392867"/>
    </source>
</evidence>
<dbReference type="InterPro" id="IPR006006">
    <property type="entry name" value="GltD-like"/>
</dbReference>
<dbReference type="FunFam" id="3.50.50.60:FF:000077">
    <property type="entry name" value="Glutamate synthase small subunit"/>
    <property type="match status" value="1"/>
</dbReference>
<evidence type="ECO:0000259" key="8">
    <source>
        <dbReference type="Pfam" id="PF14691"/>
    </source>
</evidence>
<dbReference type="InterPro" id="IPR023753">
    <property type="entry name" value="FAD/NAD-binding_dom"/>
</dbReference>
<protein>
    <submittedName>
        <fullName evidence="9">Glutamate synthase small subunit</fullName>
    </submittedName>
</protein>
<dbReference type="InterPro" id="IPR036188">
    <property type="entry name" value="FAD/NAD-bd_sf"/>
</dbReference>
<dbReference type="InterPro" id="IPR009051">
    <property type="entry name" value="Helical_ferredxn"/>
</dbReference>
<keyword evidence="4" id="KW-0560">Oxidoreductase</keyword>
<accession>A0A5N8HGX1</accession>
<evidence type="ECO:0000259" key="7">
    <source>
        <dbReference type="Pfam" id="PF07992"/>
    </source>
</evidence>
<dbReference type="SUPFAM" id="SSF51971">
    <property type="entry name" value="Nucleotide-binding domain"/>
    <property type="match status" value="1"/>
</dbReference>
<dbReference type="SUPFAM" id="SSF46548">
    <property type="entry name" value="alpha-helical ferredoxin"/>
    <property type="match status" value="1"/>
</dbReference>
<dbReference type="NCBIfam" id="TIGR01318">
    <property type="entry name" value="gltD_gamma_fam"/>
    <property type="match status" value="1"/>
</dbReference>
<gene>
    <name evidence="9" type="ORF">FVB16_18840</name>
</gene>
<organism evidence="9 10">
    <name type="scientific">Escherichia coli</name>
    <dbReference type="NCBI Taxonomy" id="562"/>
    <lineage>
        <taxon>Bacteria</taxon>
        <taxon>Pseudomonadati</taxon>
        <taxon>Pseudomonadota</taxon>
        <taxon>Gammaproteobacteria</taxon>
        <taxon>Enterobacterales</taxon>
        <taxon>Enterobacteriaceae</taxon>
        <taxon>Escherichia</taxon>
    </lineage>
</organism>
<feature type="non-terminal residue" evidence="9">
    <location>
        <position position="1"/>
    </location>
</feature>
<dbReference type="GO" id="GO:0044281">
    <property type="term" value="P:small molecule metabolic process"/>
    <property type="evidence" value="ECO:0007669"/>
    <property type="project" value="UniProtKB-ARBA"/>
</dbReference>
<dbReference type="EMBL" id="VOTT01000514">
    <property type="protein sequence ID" value="MPU50851.1"/>
    <property type="molecule type" value="Genomic_DNA"/>
</dbReference>
<comment type="cofactor">
    <cofactor evidence="1">
        <name>[4Fe-4S] cluster</name>
        <dbReference type="ChEBI" id="CHEBI:49883"/>
    </cofactor>
</comment>
<dbReference type="AlphaFoldDB" id="A0A5N8HGX1"/>
<dbReference type="Proteomes" id="UP000392867">
    <property type="component" value="Unassembled WGS sequence"/>
</dbReference>
<dbReference type="PRINTS" id="PR00419">
    <property type="entry name" value="ADXRDTASE"/>
</dbReference>
<dbReference type="Gene3D" id="3.50.50.60">
    <property type="entry name" value="FAD/NAD(P)-binding domain"/>
    <property type="match status" value="2"/>
</dbReference>
<dbReference type="GO" id="GO:0016491">
    <property type="term" value="F:oxidoreductase activity"/>
    <property type="evidence" value="ECO:0007669"/>
    <property type="project" value="UniProtKB-KW"/>
</dbReference>
<dbReference type="InterPro" id="IPR028261">
    <property type="entry name" value="DPD_II"/>
</dbReference>
<dbReference type="PANTHER" id="PTHR42783:SF3">
    <property type="entry name" value="GLUTAMATE SYNTHASE [NADPH] SMALL CHAIN-RELATED"/>
    <property type="match status" value="1"/>
</dbReference>
<evidence type="ECO:0000256" key="3">
    <source>
        <dbReference type="ARBA" id="ARBA00022723"/>
    </source>
</evidence>
<keyword evidence="6" id="KW-0411">Iron-sulfur</keyword>
<evidence type="ECO:0000256" key="4">
    <source>
        <dbReference type="ARBA" id="ARBA00023002"/>
    </source>
</evidence>
<dbReference type="Gene3D" id="1.10.1060.10">
    <property type="entry name" value="Alpha-helical ferredoxin"/>
    <property type="match status" value="1"/>
</dbReference>
<sequence length="405" mass="44158">WLKLANEGRIFEAAELSHQTNTLPEVCGRVCPQDRLCEGSCTLNDEFGAVTIGNIERYINDKAFEMGWRPDMSGVKQTGKKVAIIGAGPAGLACADVLTRNGVKAVVFDRHPEIGGLLTFGIPAFKLEKEVMTRRREIFTGMGIEFKLNTEVGRDVQLDDLLSDYDAVFLGVGTYQSMRGGLENEDADGVYAALPFLIANTKQLMGFGETRDEPFVSMEGKRVVVLGGGDTAMDCVRTSVRQGAKHVTCAYRRDEENMPGSRREVKNAREEGVEFKFNVQPLGIEVNGNGKVSGVKMVRTEMGEPDAKGRRRAEIVAGSEHIVPADAVIMAFGFRPHNMEWLAKHSVELDSQGRIIAPEGSDNAFQTSNPKIFAGGDIVRGSDLVVTAIAEGRKAADGIMNWLEV</sequence>
<evidence type="ECO:0000256" key="1">
    <source>
        <dbReference type="ARBA" id="ARBA00001966"/>
    </source>
</evidence>